<dbReference type="EMBL" id="CP014806">
    <property type="protein sequence ID" value="AMX00184.1"/>
    <property type="molecule type" value="Genomic_DNA"/>
</dbReference>
<dbReference type="RefSeq" id="WP_066790302.1">
    <property type="nucleotide sequence ID" value="NZ_CP014806.1"/>
</dbReference>
<accession>A0A143HEN3</accession>
<protein>
    <recommendedName>
        <fullName evidence="4">Aspartyl/asparaginyl-tRNA synthetase</fullName>
    </recommendedName>
</protein>
<gene>
    <name evidence="2" type="ORF">ATY39_12665</name>
</gene>
<keyword evidence="1" id="KW-0812">Transmembrane</keyword>
<proteinExistence type="predicted"/>
<name>A0A143HEN3_9BACL</name>
<dbReference type="STRING" id="241244.ATY39_12665"/>
<evidence type="ECO:0000256" key="1">
    <source>
        <dbReference type="SAM" id="Phobius"/>
    </source>
</evidence>
<keyword evidence="3" id="KW-1185">Reference proteome</keyword>
<evidence type="ECO:0008006" key="4">
    <source>
        <dbReference type="Google" id="ProtNLM"/>
    </source>
</evidence>
<dbReference type="KEGG" id="rst:ATY39_12665"/>
<feature type="transmembrane region" description="Helical" evidence="1">
    <location>
        <begin position="28"/>
        <end position="44"/>
    </location>
</feature>
<evidence type="ECO:0000313" key="2">
    <source>
        <dbReference type="EMBL" id="AMX00184.1"/>
    </source>
</evidence>
<feature type="transmembrane region" description="Helical" evidence="1">
    <location>
        <begin position="64"/>
        <end position="80"/>
    </location>
</feature>
<organism evidence="2 3">
    <name type="scientific">Rummeliibacillus stabekisii</name>
    <dbReference type="NCBI Taxonomy" id="241244"/>
    <lineage>
        <taxon>Bacteria</taxon>
        <taxon>Bacillati</taxon>
        <taxon>Bacillota</taxon>
        <taxon>Bacilli</taxon>
        <taxon>Bacillales</taxon>
        <taxon>Caryophanaceae</taxon>
        <taxon>Rummeliibacillus</taxon>
    </lineage>
</organism>
<keyword evidence="1" id="KW-0472">Membrane</keyword>
<dbReference type="OrthoDB" id="2455735at2"/>
<dbReference type="Proteomes" id="UP000076021">
    <property type="component" value="Chromosome"/>
</dbReference>
<reference evidence="2 3" key="1">
    <citation type="journal article" date="2016" name="Genome Announc.">
        <title>Whole-Genome Sequence of Rummeliibacillus stabekisii Strain PP9 Isolated from Antarctic Soil.</title>
        <authorList>
            <person name="da Mota F.F."/>
            <person name="Vollu R.E."/>
            <person name="Jurelevicius D."/>
            <person name="Seldin L."/>
        </authorList>
    </citation>
    <scope>NUCLEOTIDE SEQUENCE [LARGE SCALE GENOMIC DNA]</scope>
    <source>
        <strain evidence="2 3">PP9</strain>
    </source>
</reference>
<keyword evidence="1" id="KW-1133">Transmembrane helix</keyword>
<reference evidence="3" key="2">
    <citation type="submission" date="2016-03" db="EMBL/GenBank/DDBJ databases">
        <authorList>
            <person name="Ploux O."/>
        </authorList>
    </citation>
    <scope>NUCLEOTIDE SEQUENCE [LARGE SCALE GENOMIC DNA]</scope>
    <source>
        <strain evidence="3">PP9</strain>
    </source>
</reference>
<sequence length="81" mass="8963">MSSKALTGVLVALTSILAVIFIIRQNFDLAVLFISLMFTITNSFRAKDMARQGYTKEAKWMKGTAIFFGIATLVVLALILF</sequence>
<evidence type="ECO:0000313" key="3">
    <source>
        <dbReference type="Proteomes" id="UP000076021"/>
    </source>
</evidence>
<dbReference type="AlphaFoldDB" id="A0A143HEN3"/>